<dbReference type="GO" id="GO:0019104">
    <property type="term" value="F:DNA N-glycosylase activity"/>
    <property type="evidence" value="ECO:0007669"/>
    <property type="project" value="TreeGrafter"/>
</dbReference>
<evidence type="ECO:0000313" key="12">
    <source>
        <dbReference type="EMBL" id="GAI86950.1"/>
    </source>
</evidence>
<dbReference type="Pfam" id="PF00730">
    <property type="entry name" value="HhH-GPD"/>
    <property type="match status" value="1"/>
</dbReference>
<evidence type="ECO:0000256" key="1">
    <source>
        <dbReference type="ARBA" id="ARBA00008343"/>
    </source>
</evidence>
<name>X1THC4_9ZZZZ</name>
<dbReference type="CDD" id="cd00056">
    <property type="entry name" value="ENDO3c"/>
    <property type="match status" value="1"/>
</dbReference>
<dbReference type="InterPro" id="IPR003265">
    <property type="entry name" value="HhH-GPD_domain"/>
</dbReference>
<dbReference type="Gene3D" id="1.10.340.30">
    <property type="entry name" value="Hypothetical protein, domain 2"/>
    <property type="match status" value="1"/>
</dbReference>
<keyword evidence="9" id="KW-0326">Glycosidase</keyword>
<evidence type="ECO:0000256" key="3">
    <source>
        <dbReference type="ARBA" id="ARBA00022723"/>
    </source>
</evidence>
<evidence type="ECO:0000256" key="5">
    <source>
        <dbReference type="ARBA" id="ARBA00022801"/>
    </source>
</evidence>
<keyword evidence="4" id="KW-0227">DNA damage</keyword>
<keyword evidence="2" id="KW-0004">4Fe-4S</keyword>
<reference evidence="12" key="1">
    <citation type="journal article" date="2014" name="Front. Microbiol.">
        <title>High frequency of phylogenetically diverse reductive dehalogenase-homologous genes in deep subseafloor sedimentary metagenomes.</title>
        <authorList>
            <person name="Kawai M."/>
            <person name="Futagami T."/>
            <person name="Toyoda A."/>
            <person name="Takaki Y."/>
            <person name="Nishi S."/>
            <person name="Hori S."/>
            <person name="Arai W."/>
            <person name="Tsubouchi T."/>
            <person name="Morono Y."/>
            <person name="Uchiyama I."/>
            <person name="Ito T."/>
            <person name="Fujiyama A."/>
            <person name="Inagaki F."/>
            <person name="Takami H."/>
        </authorList>
    </citation>
    <scope>NUCLEOTIDE SEQUENCE</scope>
    <source>
        <strain evidence="12">Expedition CK06-06</strain>
    </source>
</reference>
<evidence type="ECO:0000256" key="4">
    <source>
        <dbReference type="ARBA" id="ARBA00022763"/>
    </source>
</evidence>
<dbReference type="GO" id="GO:0006285">
    <property type="term" value="P:base-excision repair, AP site formation"/>
    <property type="evidence" value="ECO:0007669"/>
    <property type="project" value="TreeGrafter"/>
</dbReference>
<keyword evidence="3" id="KW-0479">Metal-binding</keyword>
<dbReference type="GO" id="GO:0051539">
    <property type="term" value="F:4 iron, 4 sulfur cluster binding"/>
    <property type="evidence" value="ECO:0007669"/>
    <property type="project" value="UniProtKB-KW"/>
</dbReference>
<feature type="compositionally biased region" description="Basic residues" evidence="10">
    <location>
        <begin position="200"/>
        <end position="210"/>
    </location>
</feature>
<dbReference type="PANTHER" id="PTHR10359">
    <property type="entry name" value="A/G-SPECIFIC ADENINE GLYCOSYLASE/ENDONUCLEASE III"/>
    <property type="match status" value="1"/>
</dbReference>
<dbReference type="EMBL" id="BARW01008729">
    <property type="protein sequence ID" value="GAI86950.1"/>
    <property type="molecule type" value="Genomic_DNA"/>
</dbReference>
<evidence type="ECO:0000256" key="9">
    <source>
        <dbReference type="ARBA" id="ARBA00023295"/>
    </source>
</evidence>
<dbReference type="InterPro" id="IPR011257">
    <property type="entry name" value="DNA_glycosylase"/>
</dbReference>
<comment type="similarity">
    <text evidence="1">Belongs to the Nth/MutY family.</text>
</comment>
<evidence type="ECO:0000256" key="10">
    <source>
        <dbReference type="SAM" id="MobiDB-lite"/>
    </source>
</evidence>
<organism evidence="12">
    <name type="scientific">marine sediment metagenome</name>
    <dbReference type="NCBI Taxonomy" id="412755"/>
    <lineage>
        <taxon>unclassified sequences</taxon>
        <taxon>metagenomes</taxon>
        <taxon>ecological metagenomes</taxon>
    </lineage>
</organism>
<keyword evidence="7" id="KW-0411">Iron-sulfur</keyword>
<accession>X1THC4</accession>
<proteinExistence type="inferred from homology"/>
<feature type="domain" description="HhH-GPD" evidence="11">
    <location>
        <begin position="52"/>
        <end position="192"/>
    </location>
</feature>
<evidence type="ECO:0000256" key="6">
    <source>
        <dbReference type="ARBA" id="ARBA00023004"/>
    </source>
</evidence>
<dbReference type="SMART" id="SM00478">
    <property type="entry name" value="ENDO3c"/>
    <property type="match status" value="1"/>
</dbReference>
<gene>
    <name evidence="12" type="ORF">S12H4_17789</name>
</gene>
<dbReference type="AlphaFoldDB" id="X1THC4"/>
<keyword evidence="6" id="KW-0408">Iron</keyword>
<keyword evidence="8" id="KW-0234">DNA repair</keyword>
<protein>
    <recommendedName>
        <fullName evidence="11">HhH-GPD domain-containing protein</fullName>
    </recommendedName>
</protein>
<dbReference type="SUPFAM" id="SSF48150">
    <property type="entry name" value="DNA-glycosylase"/>
    <property type="match status" value="1"/>
</dbReference>
<dbReference type="FunFam" id="1.10.340.30:FF:000001">
    <property type="entry name" value="Endonuclease III"/>
    <property type="match status" value="1"/>
</dbReference>
<evidence type="ECO:0000256" key="2">
    <source>
        <dbReference type="ARBA" id="ARBA00022485"/>
    </source>
</evidence>
<evidence type="ECO:0000256" key="7">
    <source>
        <dbReference type="ARBA" id="ARBA00023014"/>
    </source>
</evidence>
<keyword evidence="5" id="KW-0378">Hydrolase</keyword>
<evidence type="ECO:0000256" key="8">
    <source>
        <dbReference type="ARBA" id="ARBA00023204"/>
    </source>
</evidence>
<evidence type="ECO:0000259" key="11">
    <source>
        <dbReference type="SMART" id="SM00478"/>
    </source>
</evidence>
<dbReference type="PANTHER" id="PTHR10359:SF18">
    <property type="entry name" value="ENDONUCLEASE III"/>
    <property type="match status" value="1"/>
</dbReference>
<sequence>MVKAKRVKIKVNKVQAAERVAKIFPILKKAYPEAKTALKHKSPLELLIATILSAQCTDVRVNMVTKDLFRKYKNAADWVGADLKQIEQDIRSTGFYRNKAVNIKKSCQIILDKFSGEVPDNIDDLLCLTGVGRKTANVLLGNVFNTPGIVCDTHVIRNRNSGKEQKYPSAERQPQGQTFRPVFTGLIPYPHDNNRNHRPDARHHIKHQPR</sequence>
<dbReference type="GO" id="GO:0046872">
    <property type="term" value="F:metal ion binding"/>
    <property type="evidence" value="ECO:0007669"/>
    <property type="project" value="UniProtKB-KW"/>
</dbReference>
<comment type="caution">
    <text evidence="12">The sequence shown here is derived from an EMBL/GenBank/DDBJ whole genome shotgun (WGS) entry which is preliminary data.</text>
</comment>
<feature type="region of interest" description="Disordered" evidence="10">
    <location>
        <begin position="161"/>
        <end position="210"/>
    </location>
</feature>